<comment type="caution">
    <text evidence="2">The sequence shown here is derived from an EMBL/GenBank/DDBJ whole genome shotgun (WGS) entry which is preliminary data.</text>
</comment>
<dbReference type="AlphaFoldDB" id="A0A5J4J544"/>
<keyword evidence="1" id="KW-0812">Transmembrane</keyword>
<proteinExistence type="predicted"/>
<feature type="transmembrane region" description="Helical" evidence="1">
    <location>
        <begin position="236"/>
        <end position="257"/>
    </location>
</feature>
<dbReference type="EMBL" id="BKZQ01000015">
    <property type="protein sequence ID" value="GER70092.1"/>
    <property type="molecule type" value="Genomic_DNA"/>
</dbReference>
<organism evidence="2 3">
    <name type="scientific">Weizmannia acidilactici</name>
    <dbReference type="NCBI Taxonomy" id="2607726"/>
    <lineage>
        <taxon>Bacteria</taxon>
        <taxon>Bacillati</taxon>
        <taxon>Bacillota</taxon>
        <taxon>Bacilli</taxon>
        <taxon>Bacillales</taxon>
        <taxon>Bacillaceae</taxon>
        <taxon>Heyndrickxia</taxon>
    </lineage>
</organism>
<dbReference type="GO" id="GO:0005886">
    <property type="term" value="C:plasma membrane"/>
    <property type="evidence" value="ECO:0007669"/>
    <property type="project" value="UniProtKB-SubCell"/>
</dbReference>
<dbReference type="Proteomes" id="UP000391919">
    <property type="component" value="Unassembled WGS sequence"/>
</dbReference>
<keyword evidence="3" id="KW-1185">Reference proteome</keyword>
<evidence type="ECO:0008006" key="4">
    <source>
        <dbReference type="Google" id="ProtNLM"/>
    </source>
</evidence>
<name>A0A5J4J544_9BACI</name>
<evidence type="ECO:0000313" key="3">
    <source>
        <dbReference type="Proteomes" id="UP000391919"/>
    </source>
</evidence>
<feature type="transmembrane region" description="Helical" evidence="1">
    <location>
        <begin position="156"/>
        <end position="177"/>
    </location>
</feature>
<keyword evidence="1" id="KW-1133">Transmembrane helix</keyword>
<feature type="transmembrane region" description="Helical" evidence="1">
    <location>
        <begin position="69"/>
        <end position="95"/>
    </location>
</feature>
<evidence type="ECO:0000256" key="1">
    <source>
        <dbReference type="SAM" id="Phobius"/>
    </source>
</evidence>
<sequence length="264" mass="28769">MNIFLMEMKATLKALLIWSICMFLGILSGMTKYTTYSSGGAASEALNKLPHSMKALFGMSSFDVTSMGGFYAFLFLYIELAAAVHAVLLGSGIIAKEERDKTTEFLMVKPVSRNTVITAKLFAALVNVIIINLVTLVSSILLVSAYNKGKDITGEIVLFLLSMLIIQLVFLTLGAMLSAVMKNPKASGSIAAAILFGSFVINEITNLADHLDALNILSPFKYFPYQDIVNGDGLNIIEVVLTLLLVAAFSVSTYFFYQKRDLNI</sequence>
<dbReference type="GO" id="GO:0140359">
    <property type="term" value="F:ABC-type transporter activity"/>
    <property type="evidence" value="ECO:0007669"/>
    <property type="project" value="InterPro"/>
</dbReference>
<keyword evidence="1" id="KW-0472">Membrane</keyword>
<dbReference type="Pfam" id="PF12679">
    <property type="entry name" value="ABC2_membrane_2"/>
    <property type="match status" value="1"/>
</dbReference>
<accession>A0A5J4J544</accession>
<feature type="transmembrane region" description="Helical" evidence="1">
    <location>
        <begin position="116"/>
        <end position="144"/>
    </location>
</feature>
<gene>
    <name evidence="2" type="ORF">BpJC7_13950</name>
</gene>
<dbReference type="RefSeq" id="WP_151697683.1">
    <property type="nucleotide sequence ID" value="NZ_BKZP01000011.1"/>
</dbReference>
<protein>
    <recommendedName>
        <fullName evidence="4">ABC transporter</fullName>
    </recommendedName>
</protein>
<reference evidence="2 3" key="1">
    <citation type="submission" date="2019-09" db="EMBL/GenBank/DDBJ databases">
        <title>Draft genome sequence of Bacillus sp. JC-7.</title>
        <authorList>
            <person name="Tanaka N."/>
            <person name="Shiwa Y."/>
            <person name="Fujita N."/>
            <person name="Tanasupawat S."/>
        </authorList>
    </citation>
    <scope>NUCLEOTIDE SEQUENCE [LARGE SCALE GENOMIC DNA]</scope>
    <source>
        <strain evidence="2 3">JC-7</strain>
    </source>
</reference>
<dbReference type="PANTHER" id="PTHR37305:SF1">
    <property type="entry name" value="MEMBRANE PROTEIN"/>
    <property type="match status" value="1"/>
</dbReference>
<dbReference type="PANTHER" id="PTHR37305">
    <property type="entry name" value="INTEGRAL MEMBRANE PROTEIN-RELATED"/>
    <property type="match status" value="1"/>
</dbReference>
<evidence type="ECO:0000313" key="2">
    <source>
        <dbReference type="EMBL" id="GER70092.1"/>
    </source>
</evidence>
<feature type="transmembrane region" description="Helical" evidence="1">
    <location>
        <begin position="189"/>
        <end position="208"/>
    </location>
</feature>